<dbReference type="Proteomes" id="UP000282125">
    <property type="component" value="Unassembled WGS sequence"/>
</dbReference>
<dbReference type="SUPFAM" id="SSF110849">
    <property type="entry name" value="ParB/Sulfiredoxin"/>
    <property type="match status" value="1"/>
</dbReference>
<evidence type="ECO:0000259" key="1">
    <source>
        <dbReference type="SMART" id="SM00470"/>
    </source>
</evidence>
<dbReference type="RefSeq" id="WP_124966464.1">
    <property type="nucleotide sequence ID" value="NZ_RRAZ01000037.1"/>
</dbReference>
<dbReference type="SMART" id="SM00470">
    <property type="entry name" value="ParB"/>
    <property type="match status" value="1"/>
</dbReference>
<comment type="caution">
    <text evidence="2">The sequence shown here is derived from an EMBL/GenBank/DDBJ whole genome shotgun (WGS) entry which is preliminary data.</text>
</comment>
<dbReference type="Gene3D" id="3.90.1530.30">
    <property type="match status" value="1"/>
</dbReference>
<feature type="domain" description="ParB-like N-terminal" evidence="1">
    <location>
        <begin position="79"/>
        <end position="181"/>
    </location>
</feature>
<dbReference type="OrthoDB" id="7812516at2"/>
<proteinExistence type="predicted"/>
<dbReference type="EMBL" id="RRAZ01000037">
    <property type="protein sequence ID" value="RRH70092.1"/>
    <property type="molecule type" value="Genomic_DNA"/>
</dbReference>
<gene>
    <name evidence="2" type="ORF">EG244_17490</name>
</gene>
<keyword evidence="3" id="KW-1185">Reference proteome</keyword>
<evidence type="ECO:0000313" key="2">
    <source>
        <dbReference type="EMBL" id="RRH70092.1"/>
    </source>
</evidence>
<dbReference type="Pfam" id="PF02195">
    <property type="entry name" value="ParB_N"/>
    <property type="match status" value="1"/>
</dbReference>
<accession>A0A3P3D9G9</accession>
<dbReference type="InterPro" id="IPR036086">
    <property type="entry name" value="ParB/Sulfiredoxin_sf"/>
</dbReference>
<reference evidence="2 3" key="1">
    <citation type="submission" date="2018-11" db="EMBL/GenBank/DDBJ databases">
        <title>Gemmobacter sp. nov., YIM 102744-1 draft genome.</title>
        <authorList>
            <person name="Li G."/>
            <person name="Jiang Y."/>
        </authorList>
    </citation>
    <scope>NUCLEOTIDE SEQUENCE [LARGE SCALE GENOMIC DNA]</scope>
    <source>
        <strain evidence="2 3">YIM 102744-1</strain>
    </source>
</reference>
<protein>
    <submittedName>
        <fullName evidence="2">Chromosome partitioning protein ParB</fullName>
    </submittedName>
</protein>
<dbReference type="GO" id="GO:0007059">
    <property type="term" value="P:chromosome segregation"/>
    <property type="evidence" value="ECO:0007669"/>
    <property type="project" value="TreeGrafter"/>
</dbReference>
<dbReference type="GO" id="GO:0005694">
    <property type="term" value="C:chromosome"/>
    <property type="evidence" value="ECO:0007669"/>
    <property type="project" value="TreeGrafter"/>
</dbReference>
<dbReference type="InterPro" id="IPR003115">
    <property type="entry name" value="ParB_N"/>
</dbReference>
<dbReference type="PANTHER" id="PTHR33375:SF1">
    <property type="entry name" value="CHROMOSOME-PARTITIONING PROTEIN PARB-RELATED"/>
    <property type="match status" value="1"/>
</dbReference>
<sequence>MAKRRVLAVPSSADLEKMEADFRREPAPARAGVAPIAQVAAETAAVFDPRSADERAEAARDRAVAGAFREAQTRGLVMVELPLDDIEADALVRDRVVIDAEELEELKASIAKTGLRLPVEVFEQAPGTGRPYGLLSGYRRLMAVRALWDLTHEPRYATIRAVVREPAAMGGAFAAMIEENEVRASLSQYERGRIAVIAAQQGAFTNPEAAVDALFPVASKAKRSKIRSFALIFEELGDMLKFPDLLREKDGLRIAQALRDGAEARLRDGLAEADPADPAAELAAIERLLDDLDAPAPDPRKGGRPKRVASPVAETTSGFTVVAEQDARGWALRIGGRRKIDRALMESLVREVTRLLEKP</sequence>
<dbReference type="PANTHER" id="PTHR33375">
    <property type="entry name" value="CHROMOSOME-PARTITIONING PROTEIN PARB-RELATED"/>
    <property type="match status" value="1"/>
</dbReference>
<dbReference type="InterPro" id="IPR050336">
    <property type="entry name" value="Chromosome_partition/occlusion"/>
</dbReference>
<dbReference type="AlphaFoldDB" id="A0A3P3D9G9"/>
<name>A0A3P3D9G9_9RHOB</name>
<organism evidence="2 3">
    <name type="scientific">Falsigemmobacter faecalis</name>
    <dbReference type="NCBI Taxonomy" id="2488730"/>
    <lineage>
        <taxon>Bacteria</taxon>
        <taxon>Pseudomonadati</taxon>
        <taxon>Pseudomonadota</taxon>
        <taxon>Alphaproteobacteria</taxon>
        <taxon>Rhodobacterales</taxon>
        <taxon>Paracoccaceae</taxon>
        <taxon>Falsigemmobacter</taxon>
    </lineage>
</organism>
<evidence type="ECO:0000313" key="3">
    <source>
        <dbReference type="Proteomes" id="UP000282125"/>
    </source>
</evidence>